<proteinExistence type="predicted"/>
<accession>A0AAV2P6J6</accession>
<evidence type="ECO:0000313" key="1">
    <source>
        <dbReference type="EMBL" id="CAL1687229.1"/>
    </source>
</evidence>
<protein>
    <submittedName>
        <fullName evidence="1">Uncharacterized protein</fullName>
    </submittedName>
</protein>
<dbReference type="AlphaFoldDB" id="A0AAV2P6J6"/>
<organism evidence="1 2">
    <name type="scientific">Lasius platythorax</name>
    <dbReference type="NCBI Taxonomy" id="488582"/>
    <lineage>
        <taxon>Eukaryota</taxon>
        <taxon>Metazoa</taxon>
        <taxon>Ecdysozoa</taxon>
        <taxon>Arthropoda</taxon>
        <taxon>Hexapoda</taxon>
        <taxon>Insecta</taxon>
        <taxon>Pterygota</taxon>
        <taxon>Neoptera</taxon>
        <taxon>Endopterygota</taxon>
        <taxon>Hymenoptera</taxon>
        <taxon>Apocrita</taxon>
        <taxon>Aculeata</taxon>
        <taxon>Formicoidea</taxon>
        <taxon>Formicidae</taxon>
        <taxon>Formicinae</taxon>
        <taxon>Lasius</taxon>
        <taxon>Lasius</taxon>
    </lineage>
</organism>
<dbReference type="Proteomes" id="UP001497644">
    <property type="component" value="Chromosome 7"/>
</dbReference>
<reference evidence="1" key="1">
    <citation type="submission" date="2024-04" db="EMBL/GenBank/DDBJ databases">
        <authorList>
            <consortium name="Molecular Ecology Group"/>
        </authorList>
    </citation>
    <scope>NUCLEOTIDE SEQUENCE</scope>
</reference>
<keyword evidence="2" id="KW-1185">Reference proteome</keyword>
<name>A0AAV2P6J6_9HYME</name>
<sequence length="107" mass="12029">MRTIDAKTTAICTEIDPADFLLTNNATSSFLGDTRQWIKGGPFNLGNPRAVTDVECSRWRQREMSRVSSCPGKVITLYAGGLLFSEPPCGKPLHGPFNFYRRRRFSE</sequence>
<dbReference type="EMBL" id="OZ034830">
    <property type="protein sequence ID" value="CAL1687229.1"/>
    <property type="molecule type" value="Genomic_DNA"/>
</dbReference>
<gene>
    <name evidence="1" type="ORF">LPLAT_LOCUS12466</name>
</gene>
<evidence type="ECO:0000313" key="2">
    <source>
        <dbReference type="Proteomes" id="UP001497644"/>
    </source>
</evidence>